<organism evidence="2 3">
    <name type="scientific">Patagioenas fasciata monilis</name>
    <dbReference type="NCBI Taxonomy" id="372326"/>
    <lineage>
        <taxon>Eukaryota</taxon>
        <taxon>Metazoa</taxon>
        <taxon>Chordata</taxon>
        <taxon>Craniata</taxon>
        <taxon>Vertebrata</taxon>
        <taxon>Euteleostomi</taxon>
        <taxon>Archelosauria</taxon>
        <taxon>Archosauria</taxon>
        <taxon>Dinosauria</taxon>
        <taxon>Saurischia</taxon>
        <taxon>Theropoda</taxon>
        <taxon>Coelurosauria</taxon>
        <taxon>Aves</taxon>
        <taxon>Neognathae</taxon>
        <taxon>Neoaves</taxon>
        <taxon>Columbimorphae</taxon>
        <taxon>Columbiformes</taxon>
        <taxon>Columbidae</taxon>
        <taxon>Patagioenas</taxon>
    </lineage>
</organism>
<evidence type="ECO:0000313" key="3">
    <source>
        <dbReference type="Proteomes" id="UP000190648"/>
    </source>
</evidence>
<evidence type="ECO:0000313" key="2">
    <source>
        <dbReference type="EMBL" id="OPJ69715.1"/>
    </source>
</evidence>
<proteinExistence type="predicted"/>
<feature type="region of interest" description="Disordered" evidence="1">
    <location>
        <begin position="1"/>
        <end position="35"/>
    </location>
</feature>
<keyword evidence="3" id="KW-1185">Reference proteome</keyword>
<dbReference type="EMBL" id="LSYS01008075">
    <property type="protein sequence ID" value="OPJ69715.1"/>
    <property type="molecule type" value="Genomic_DNA"/>
</dbReference>
<name>A0A1V4JCF8_PATFA</name>
<reference evidence="2 3" key="1">
    <citation type="submission" date="2016-02" db="EMBL/GenBank/DDBJ databases">
        <title>Band-tailed pigeon sequencing and assembly.</title>
        <authorList>
            <person name="Soares A.E."/>
            <person name="Novak B.J."/>
            <person name="Rice E.S."/>
            <person name="O'Connell B."/>
            <person name="Chang D."/>
            <person name="Weber S."/>
            <person name="Shapiro B."/>
        </authorList>
    </citation>
    <scope>NUCLEOTIDE SEQUENCE [LARGE SCALE GENOMIC DNA]</scope>
    <source>
        <strain evidence="2">BTP2013</strain>
        <tissue evidence="2">Blood</tissue>
    </source>
</reference>
<comment type="caution">
    <text evidence="2">The sequence shown here is derived from an EMBL/GenBank/DDBJ whole genome shotgun (WGS) entry which is preliminary data.</text>
</comment>
<feature type="compositionally biased region" description="Polar residues" evidence="1">
    <location>
        <begin position="1"/>
        <end position="12"/>
    </location>
</feature>
<dbReference type="AlphaFoldDB" id="A0A1V4JCF8"/>
<sequence>MKRTRTSSNISSAAAGGRHSRRLNSSGQRSLVSRKRETANCLPLPASRCPTDALLTSLLGIWELRQQLWAVCAAITRSTSGLGYFCISC</sequence>
<gene>
    <name evidence="2" type="ORF">AV530_012695</name>
</gene>
<dbReference type="Proteomes" id="UP000190648">
    <property type="component" value="Unassembled WGS sequence"/>
</dbReference>
<protein>
    <submittedName>
        <fullName evidence="2">Uncharacterized protein</fullName>
    </submittedName>
</protein>
<accession>A0A1V4JCF8</accession>
<evidence type="ECO:0000256" key="1">
    <source>
        <dbReference type="SAM" id="MobiDB-lite"/>
    </source>
</evidence>